<organism evidence="1 2">
    <name type="scientific">Salinibacillus xinjiangensis</name>
    <dbReference type="NCBI Taxonomy" id="1229268"/>
    <lineage>
        <taxon>Bacteria</taxon>
        <taxon>Bacillati</taxon>
        <taxon>Bacillota</taxon>
        <taxon>Bacilli</taxon>
        <taxon>Bacillales</taxon>
        <taxon>Bacillaceae</taxon>
        <taxon>Salinibacillus</taxon>
    </lineage>
</organism>
<dbReference type="RefSeq" id="WP_153728929.1">
    <property type="nucleotide sequence ID" value="NZ_WJNH01000007.1"/>
</dbReference>
<comment type="caution">
    <text evidence="1">The sequence shown here is derived from an EMBL/GenBank/DDBJ whole genome shotgun (WGS) entry which is preliminary data.</text>
</comment>
<keyword evidence="2" id="KW-1185">Reference proteome</keyword>
<dbReference type="EMBL" id="WJNH01000007">
    <property type="protein sequence ID" value="MRG87038.1"/>
    <property type="molecule type" value="Genomic_DNA"/>
</dbReference>
<name>A0A6G1X8A7_9BACI</name>
<dbReference type="AlphaFoldDB" id="A0A6G1X8A7"/>
<dbReference type="InterPro" id="IPR024255">
    <property type="entry name" value="GerPB"/>
</dbReference>
<gene>
    <name evidence="1" type="ORF">GH754_12035</name>
</gene>
<dbReference type="Pfam" id="PF10803">
    <property type="entry name" value="GerPB"/>
    <property type="match status" value="1"/>
</dbReference>
<protein>
    <submittedName>
        <fullName evidence="1">Spore gernimation protein KA</fullName>
    </submittedName>
</protein>
<proteinExistence type="predicted"/>
<evidence type="ECO:0000313" key="2">
    <source>
        <dbReference type="Proteomes" id="UP000480185"/>
    </source>
</evidence>
<accession>A0A6G1X8A7</accession>
<sequence>MNCTIYQNISIHFLKVGSVTNSSVLQIGSSGTIQGLSNLYNTGGYTQPAEEAEPIGQQKEFQPVVPLAPPS</sequence>
<evidence type="ECO:0000313" key="1">
    <source>
        <dbReference type="EMBL" id="MRG87038.1"/>
    </source>
</evidence>
<reference evidence="1 2" key="1">
    <citation type="submission" date="2019-11" db="EMBL/GenBank/DDBJ databases">
        <authorList>
            <person name="Li J."/>
        </authorList>
    </citation>
    <scope>NUCLEOTIDE SEQUENCE [LARGE SCALE GENOMIC DNA]</scope>
    <source>
        <strain evidence="1 2">J4</strain>
    </source>
</reference>
<dbReference type="OrthoDB" id="2971631at2"/>
<dbReference type="Proteomes" id="UP000480185">
    <property type="component" value="Unassembled WGS sequence"/>
</dbReference>